<dbReference type="AlphaFoldDB" id="A0A1L3SNF5"/>
<dbReference type="InterPro" id="IPR003477">
    <property type="entry name" value="PemK-like"/>
</dbReference>
<gene>
    <name evidence="1" type="ORF">BSQ44_05330</name>
</gene>
<evidence type="ECO:0008006" key="3">
    <source>
        <dbReference type="Google" id="ProtNLM"/>
    </source>
</evidence>
<accession>A0A1L3SNF5</accession>
<dbReference type="Pfam" id="PF02452">
    <property type="entry name" value="PemK_toxin"/>
    <property type="match status" value="1"/>
</dbReference>
<reference evidence="2" key="1">
    <citation type="submission" date="2016-11" db="EMBL/GenBank/DDBJ databases">
        <title>Mesorhizobium oceanicum sp. nov., isolated from deep seawater in South China Sea.</title>
        <authorList>
            <person name="Fu G.-Y."/>
        </authorList>
    </citation>
    <scope>NUCLEOTIDE SEQUENCE [LARGE SCALE GENOMIC DNA]</scope>
    <source>
        <strain evidence="2">B7</strain>
    </source>
</reference>
<dbReference type="Gene3D" id="2.30.30.110">
    <property type="match status" value="1"/>
</dbReference>
<dbReference type="SUPFAM" id="SSF50118">
    <property type="entry name" value="Cell growth inhibitor/plasmid maintenance toxic component"/>
    <property type="match status" value="1"/>
</dbReference>
<name>A0A1L3SNF5_9HYPH</name>
<organism evidence="1 2">
    <name type="scientific">Aquibium oceanicum</name>
    <dbReference type="NCBI Taxonomy" id="1670800"/>
    <lineage>
        <taxon>Bacteria</taxon>
        <taxon>Pseudomonadati</taxon>
        <taxon>Pseudomonadota</taxon>
        <taxon>Alphaproteobacteria</taxon>
        <taxon>Hyphomicrobiales</taxon>
        <taxon>Phyllobacteriaceae</taxon>
        <taxon>Aquibium</taxon>
    </lineage>
</organism>
<keyword evidence="2" id="KW-1185">Reference proteome</keyword>
<dbReference type="Proteomes" id="UP000182840">
    <property type="component" value="Chromosome"/>
</dbReference>
<proteinExistence type="predicted"/>
<dbReference type="STRING" id="1670800.BSQ44_05330"/>
<protein>
    <recommendedName>
        <fullName evidence="3">Growth inhibitor PemK</fullName>
    </recommendedName>
</protein>
<dbReference type="EMBL" id="CP018171">
    <property type="protein sequence ID" value="APH70865.1"/>
    <property type="molecule type" value="Genomic_DNA"/>
</dbReference>
<evidence type="ECO:0000313" key="1">
    <source>
        <dbReference type="EMBL" id="APH70865.1"/>
    </source>
</evidence>
<sequence>MRLPDRVEPGLVLKYGYLWSDEAESGREDGRKDRPAVVVLRREIVRNTLMVTVAAMTHSPPRAGQRPVMVPPAVKQRLGLDEQASWIVTHELNTFVWPGPDLRPIGRLPGSADDRCFYGYIPNSLLRKIVQGIADNRAEQRFKLVKRSFEGP</sequence>
<dbReference type="RefSeq" id="WP_072602274.1">
    <property type="nucleotide sequence ID" value="NZ_CP018171.1"/>
</dbReference>
<evidence type="ECO:0000313" key="2">
    <source>
        <dbReference type="Proteomes" id="UP000182840"/>
    </source>
</evidence>
<dbReference type="OrthoDB" id="7432864at2"/>
<dbReference type="InterPro" id="IPR011067">
    <property type="entry name" value="Plasmid_toxin/cell-grow_inhib"/>
</dbReference>
<dbReference type="GO" id="GO:0003677">
    <property type="term" value="F:DNA binding"/>
    <property type="evidence" value="ECO:0007669"/>
    <property type="project" value="InterPro"/>
</dbReference>
<dbReference type="KEGG" id="meso:BSQ44_05330"/>